<accession>A0A8H5HUM6</accession>
<evidence type="ECO:0000256" key="1">
    <source>
        <dbReference type="SAM" id="MobiDB-lite"/>
    </source>
</evidence>
<dbReference type="OrthoDB" id="3226250at2759"/>
<name>A0A8H5HUM6_9AGAR</name>
<dbReference type="Proteomes" id="UP000518752">
    <property type="component" value="Unassembled WGS sequence"/>
</dbReference>
<reference evidence="2 3" key="1">
    <citation type="journal article" date="2020" name="ISME J.">
        <title>Uncovering the hidden diversity of litter-decomposition mechanisms in mushroom-forming fungi.</title>
        <authorList>
            <person name="Floudas D."/>
            <person name="Bentzer J."/>
            <person name="Ahren D."/>
            <person name="Johansson T."/>
            <person name="Persson P."/>
            <person name="Tunlid A."/>
        </authorList>
    </citation>
    <scope>NUCLEOTIDE SEQUENCE [LARGE SCALE GENOMIC DNA]</scope>
    <source>
        <strain evidence="2 3">CBS 406.79</strain>
    </source>
</reference>
<dbReference type="AlphaFoldDB" id="A0A8H5HUM6"/>
<feature type="region of interest" description="Disordered" evidence="1">
    <location>
        <begin position="376"/>
        <end position="408"/>
    </location>
</feature>
<feature type="region of interest" description="Disordered" evidence="1">
    <location>
        <begin position="528"/>
        <end position="556"/>
    </location>
</feature>
<dbReference type="EMBL" id="JAACJN010000019">
    <property type="protein sequence ID" value="KAF5389849.1"/>
    <property type="molecule type" value="Genomic_DNA"/>
</dbReference>
<sequence>MSILALIAKPFGPYPEFLILPDNLEKLIGRNYAQFLTLRNVLMMSEDETTGLDGTEYVAAPPEKPPIVEFFGIFKIQSLTWLEPQGRQWLQEELRERDQKQNNVESSGLTLETLYGSVPAAGSRISVWLRCRKIQQASFLSNEGHPKDLMLRTTLLGTKSRQWRVKSLDITTSSLSQNYLDRWRFLHFIKYLRKLDPSRPAYRFTPKFIMQAIRSHYKHTAATHRIIEADGGDGDDDPTLPRRPRHVSKSEAYGIMAACAEWFLAQQLATTDSRHVLVNIKLWHDFCIQAKKVRRRKNWKWGEEFAANDKIRRAQKLQYSNELVDGKYINLARFGLVKHGWEKRIEKHLNIVHPAPGEGDDGDGELFVDEQAYNEDEDDHGHGEYASDMDFLEPSPPPDSDSDSDSDFDAEKDEWLLSVLPWWSDVPIEWLPGQVEWHCPQEDCSFKLDLTDIQPSPAISEEDHLFLKRRATRVTYFCFVSANYLHTAPFSTIKNPKVQTLLRRMIKVHYEEHWREVGIHIFEKPGKPGKYTWERYDPERVDSDHEDPEQIKEEDY</sequence>
<protein>
    <submittedName>
        <fullName evidence="2">Uncharacterized protein</fullName>
    </submittedName>
</protein>
<organism evidence="2 3">
    <name type="scientific">Collybiopsis confluens</name>
    <dbReference type="NCBI Taxonomy" id="2823264"/>
    <lineage>
        <taxon>Eukaryota</taxon>
        <taxon>Fungi</taxon>
        <taxon>Dikarya</taxon>
        <taxon>Basidiomycota</taxon>
        <taxon>Agaricomycotina</taxon>
        <taxon>Agaricomycetes</taxon>
        <taxon>Agaricomycetidae</taxon>
        <taxon>Agaricales</taxon>
        <taxon>Marasmiineae</taxon>
        <taxon>Omphalotaceae</taxon>
        <taxon>Collybiopsis</taxon>
    </lineage>
</organism>
<keyword evidence="3" id="KW-1185">Reference proteome</keyword>
<proteinExistence type="predicted"/>
<evidence type="ECO:0000313" key="2">
    <source>
        <dbReference type="EMBL" id="KAF5389849.1"/>
    </source>
</evidence>
<evidence type="ECO:0000313" key="3">
    <source>
        <dbReference type="Proteomes" id="UP000518752"/>
    </source>
</evidence>
<gene>
    <name evidence="2" type="ORF">D9757_003619</name>
</gene>
<comment type="caution">
    <text evidence="2">The sequence shown here is derived from an EMBL/GenBank/DDBJ whole genome shotgun (WGS) entry which is preliminary data.</text>
</comment>